<feature type="non-terminal residue" evidence="2">
    <location>
        <position position="74"/>
    </location>
</feature>
<dbReference type="EMBL" id="CAJVQB010114975">
    <property type="protein sequence ID" value="CAG8852674.1"/>
    <property type="molecule type" value="Genomic_DNA"/>
</dbReference>
<evidence type="ECO:0000259" key="1">
    <source>
        <dbReference type="Pfam" id="PF05699"/>
    </source>
</evidence>
<accession>A0ABN7XF87</accession>
<protein>
    <submittedName>
        <fullName evidence="2">14891_t:CDS:1</fullName>
    </submittedName>
</protein>
<dbReference type="PANTHER" id="PTHR47611">
    <property type="entry name" value="HAT DIMERISATION DOMAIN, C-TERMINAL"/>
    <property type="match status" value="1"/>
</dbReference>
<organism evidence="2 3">
    <name type="scientific">Gigaspora margarita</name>
    <dbReference type="NCBI Taxonomy" id="4874"/>
    <lineage>
        <taxon>Eukaryota</taxon>
        <taxon>Fungi</taxon>
        <taxon>Fungi incertae sedis</taxon>
        <taxon>Mucoromycota</taxon>
        <taxon>Glomeromycotina</taxon>
        <taxon>Glomeromycetes</taxon>
        <taxon>Diversisporales</taxon>
        <taxon>Gigasporaceae</taxon>
        <taxon>Gigaspora</taxon>
    </lineage>
</organism>
<evidence type="ECO:0000313" key="2">
    <source>
        <dbReference type="EMBL" id="CAG8852674.1"/>
    </source>
</evidence>
<feature type="domain" description="HAT C-terminal dimerisation" evidence="1">
    <location>
        <begin position="2"/>
        <end position="69"/>
    </location>
</feature>
<gene>
    <name evidence="2" type="ORF">GMARGA_LOCUS41495</name>
</gene>
<dbReference type="Pfam" id="PF05699">
    <property type="entry name" value="Dimer_Tnp_hAT"/>
    <property type="match status" value="1"/>
</dbReference>
<dbReference type="PANTHER" id="PTHR47611:SF1">
    <property type="entry name" value="CCHC-TYPE DOMAIN-CONTAINING PROTEIN"/>
    <property type="match status" value="1"/>
</dbReference>
<comment type="caution">
    <text evidence="2">The sequence shown here is derived from an EMBL/GenBank/DDBJ whole genome shotgun (WGS) entry which is preliminary data.</text>
</comment>
<dbReference type="InterPro" id="IPR012337">
    <property type="entry name" value="RNaseH-like_sf"/>
</dbReference>
<dbReference type="Proteomes" id="UP000789901">
    <property type="component" value="Unassembled WGS sequence"/>
</dbReference>
<evidence type="ECO:0000313" key="3">
    <source>
        <dbReference type="Proteomes" id="UP000789901"/>
    </source>
</evidence>
<keyword evidence="3" id="KW-1185">Reference proteome</keyword>
<name>A0ABN7XF87_GIGMA</name>
<sequence length="74" mass="8466">NEVDPLLWWQEKQREYPRLSLIAKDYLCIQATSVASEQAFSIAGQTITASRNRLDGEVARVVLCLKSWIQEKIS</sequence>
<reference evidence="2 3" key="1">
    <citation type="submission" date="2021-06" db="EMBL/GenBank/DDBJ databases">
        <authorList>
            <person name="Kallberg Y."/>
            <person name="Tangrot J."/>
            <person name="Rosling A."/>
        </authorList>
    </citation>
    <scope>NUCLEOTIDE SEQUENCE [LARGE SCALE GENOMIC DNA]</scope>
    <source>
        <strain evidence="2 3">120-4 pot B 10/14</strain>
    </source>
</reference>
<dbReference type="InterPro" id="IPR008906">
    <property type="entry name" value="HATC_C_dom"/>
</dbReference>
<proteinExistence type="predicted"/>
<feature type="non-terminal residue" evidence="2">
    <location>
        <position position="1"/>
    </location>
</feature>
<dbReference type="SUPFAM" id="SSF53098">
    <property type="entry name" value="Ribonuclease H-like"/>
    <property type="match status" value="1"/>
</dbReference>